<evidence type="ECO:0008006" key="4">
    <source>
        <dbReference type="Google" id="ProtNLM"/>
    </source>
</evidence>
<keyword evidence="1" id="KW-0732">Signal</keyword>
<dbReference type="Proteomes" id="UP001172101">
    <property type="component" value="Unassembled WGS sequence"/>
</dbReference>
<dbReference type="AlphaFoldDB" id="A0AA40DUM8"/>
<protein>
    <recommendedName>
        <fullName evidence="4">Secreted protein</fullName>
    </recommendedName>
</protein>
<evidence type="ECO:0000256" key="1">
    <source>
        <dbReference type="SAM" id="SignalP"/>
    </source>
</evidence>
<feature type="chain" id="PRO_5041322739" description="Secreted protein" evidence="1">
    <location>
        <begin position="23"/>
        <end position="95"/>
    </location>
</feature>
<dbReference type="RefSeq" id="XP_060295148.1">
    <property type="nucleotide sequence ID" value="XM_060442387.1"/>
</dbReference>
<evidence type="ECO:0000313" key="3">
    <source>
        <dbReference type="Proteomes" id="UP001172101"/>
    </source>
</evidence>
<comment type="caution">
    <text evidence="2">The sequence shown here is derived from an EMBL/GenBank/DDBJ whole genome shotgun (WGS) entry which is preliminary data.</text>
</comment>
<evidence type="ECO:0000313" key="2">
    <source>
        <dbReference type="EMBL" id="KAK0713826.1"/>
    </source>
</evidence>
<name>A0AA40DUM8_9PEZI</name>
<dbReference type="GeneID" id="85325657"/>
<gene>
    <name evidence="2" type="ORF">B0T26DRAFT_718570</name>
</gene>
<feature type="signal peptide" evidence="1">
    <location>
        <begin position="1"/>
        <end position="22"/>
    </location>
</feature>
<proteinExistence type="predicted"/>
<dbReference type="EMBL" id="JAUIRO010000005">
    <property type="protein sequence ID" value="KAK0713826.1"/>
    <property type="molecule type" value="Genomic_DNA"/>
</dbReference>
<organism evidence="2 3">
    <name type="scientific">Lasiosphaeria miniovina</name>
    <dbReference type="NCBI Taxonomy" id="1954250"/>
    <lineage>
        <taxon>Eukaryota</taxon>
        <taxon>Fungi</taxon>
        <taxon>Dikarya</taxon>
        <taxon>Ascomycota</taxon>
        <taxon>Pezizomycotina</taxon>
        <taxon>Sordariomycetes</taxon>
        <taxon>Sordariomycetidae</taxon>
        <taxon>Sordariales</taxon>
        <taxon>Lasiosphaeriaceae</taxon>
        <taxon>Lasiosphaeria</taxon>
    </lineage>
</organism>
<reference evidence="2" key="1">
    <citation type="submission" date="2023-06" db="EMBL/GenBank/DDBJ databases">
        <title>Genome-scale phylogeny and comparative genomics of the fungal order Sordariales.</title>
        <authorList>
            <consortium name="Lawrence Berkeley National Laboratory"/>
            <person name="Hensen N."/>
            <person name="Bonometti L."/>
            <person name="Westerberg I."/>
            <person name="Brannstrom I.O."/>
            <person name="Guillou S."/>
            <person name="Cros-Aarteil S."/>
            <person name="Calhoun S."/>
            <person name="Haridas S."/>
            <person name="Kuo A."/>
            <person name="Mondo S."/>
            <person name="Pangilinan J."/>
            <person name="Riley R."/>
            <person name="LaButti K."/>
            <person name="Andreopoulos B."/>
            <person name="Lipzen A."/>
            <person name="Chen C."/>
            <person name="Yanf M."/>
            <person name="Daum C."/>
            <person name="Ng V."/>
            <person name="Clum A."/>
            <person name="Steindorff A."/>
            <person name="Ohm R."/>
            <person name="Martin F."/>
            <person name="Silar P."/>
            <person name="Natvig D."/>
            <person name="Lalanne C."/>
            <person name="Gautier V."/>
            <person name="Ament-velasquez S.L."/>
            <person name="Kruys A."/>
            <person name="Hutchinson M.I."/>
            <person name="Powell A.J."/>
            <person name="Barry K."/>
            <person name="Miller A.N."/>
            <person name="Grigoriev I.V."/>
            <person name="Debuchy R."/>
            <person name="Gladieux P."/>
            <person name="Thoren M.H."/>
            <person name="Johannesson H."/>
        </authorList>
    </citation>
    <scope>NUCLEOTIDE SEQUENCE</scope>
    <source>
        <strain evidence="2">SMH2392-1A</strain>
    </source>
</reference>
<accession>A0AA40DUM8</accession>
<sequence>MQKRSDATGVLSLLSEWWSVLAVNGPISVLEFWVVRFDQRQTDPARDWRGKVSKKETRDEGGRGGTWRSGKNRCAFVTLLSGRSDCGWKGICLLE</sequence>
<keyword evidence="3" id="KW-1185">Reference proteome</keyword>